<keyword evidence="2" id="KW-0648">Protein biosynthesis</keyword>
<comment type="caution">
    <text evidence="5">The sequence shown here is derived from an EMBL/GenBank/DDBJ whole genome shotgun (WGS) entry which is preliminary data.</text>
</comment>
<dbReference type="EMBL" id="MHWM01000022">
    <property type="protein sequence ID" value="OHB08630.1"/>
    <property type="molecule type" value="Genomic_DNA"/>
</dbReference>
<dbReference type="AlphaFoldDB" id="A0A1G2UHG5"/>
<evidence type="ECO:0000313" key="6">
    <source>
        <dbReference type="Proteomes" id="UP000177096"/>
    </source>
</evidence>
<reference evidence="5 6" key="1">
    <citation type="journal article" date="2016" name="Nat. Commun.">
        <title>Thousands of microbial genomes shed light on interconnected biogeochemical processes in an aquifer system.</title>
        <authorList>
            <person name="Anantharaman K."/>
            <person name="Brown C.T."/>
            <person name="Hug L.A."/>
            <person name="Sharon I."/>
            <person name="Castelle C.J."/>
            <person name="Probst A.J."/>
            <person name="Thomas B.C."/>
            <person name="Singh A."/>
            <person name="Wilkins M.J."/>
            <person name="Karaoz U."/>
            <person name="Brodie E.L."/>
            <person name="Williams K.H."/>
            <person name="Hubbard S.S."/>
            <person name="Banfield J.F."/>
        </authorList>
    </citation>
    <scope>NUCLEOTIDE SEQUENCE [LARGE SCALE GENOMIC DNA]</scope>
</reference>
<feature type="region of interest" description="Disordered" evidence="3">
    <location>
        <begin position="127"/>
        <end position="150"/>
    </location>
</feature>
<accession>A0A1G2UHG5</accession>
<dbReference type="InterPro" id="IPR002661">
    <property type="entry name" value="Ribosome_recyc_fac"/>
</dbReference>
<dbReference type="PANTHER" id="PTHR20982">
    <property type="entry name" value="RIBOSOME RECYCLING FACTOR"/>
    <property type="match status" value="1"/>
</dbReference>
<dbReference type="FunFam" id="3.30.1360.40:FF:000001">
    <property type="entry name" value="Ribosome-recycling factor"/>
    <property type="match status" value="1"/>
</dbReference>
<sequence length="183" mass="20875">MAYDFSEFKKASEATLGWLKKEYSGIRTSRAMPNILDGVLVNVYGSSMPINQLATISVEDSKTLRITPWDKEVAKNIDKSIRESNLGLSVALDAVGLRVSFPELTSERRTMLSKLAKEKLEEARITMRTEREKSQSSIDHKEKEGSISEDDKFRLKNELQKLVEETNHKLEELALKKEKEILE</sequence>
<comment type="similarity">
    <text evidence="1">Belongs to the RRF family.</text>
</comment>
<dbReference type="GO" id="GO:0006412">
    <property type="term" value="P:translation"/>
    <property type="evidence" value="ECO:0007669"/>
    <property type="project" value="UniProtKB-KW"/>
</dbReference>
<dbReference type="InterPro" id="IPR036191">
    <property type="entry name" value="RRF_sf"/>
</dbReference>
<dbReference type="Proteomes" id="UP000177096">
    <property type="component" value="Unassembled WGS sequence"/>
</dbReference>
<evidence type="ECO:0000259" key="4">
    <source>
        <dbReference type="Pfam" id="PF01765"/>
    </source>
</evidence>
<proteinExistence type="inferred from homology"/>
<dbReference type="PANTHER" id="PTHR20982:SF3">
    <property type="entry name" value="MITOCHONDRIAL RIBOSOME RECYCLING FACTOR PSEUDO 1"/>
    <property type="match status" value="1"/>
</dbReference>
<dbReference type="GO" id="GO:0043023">
    <property type="term" value="F:ribosomal large subunit binding"/>
    <property type="evidence" value="ECO:0007669"/>
    <property type="project" value="TreeGrafter"/>
</dbReference>
<dbReference type="NCBIfam" id="TIGR00496">
    <property type="entry name" value="frr"/>
    <property type="match status" value="1"/>
</dbReference>
<protein>
    <submittedName>
        <fullName evidence="5">Ribosome recycling factor</fullName>
    </submittedName>
</protein>
<dbReference type="Gene3D" id="3.30.1360.40">
    <property type="match status" value="1"/>
</dbReference>
<evidence type="ECO:0000256" key="3">
    <source>
        <dbReference type="SAM" id="MobiDB-lite"/>
    </source>
</evidence>
<name>A0A1G2UHG5_9BACT</name>
<dbReference type="Pfam" id="PF01765">
    <property type="entry name" value="RRF"/>
    <property type="match status" value="1"/>
</dbReference>
<feature type="domain" description="Ribosome recycling factor" evidence="4">
    <location>
        <begin position="19"/>
        <end position="182"/>
    </location>
</feature>
<evidence type="ECO:0000313" key="5">
    <source>
        <dbReference type="EMBL" id="OHB08630.1"/>
    </source>
</evidence>
<dbReference type="InterPro" id="IPR023584">
    <property type="entry name" value="Ribosome_recyc_fac_dom"/>
</dbReference>
<dbReference type="SUPFAM" id="SSF55194">
    <property type="entry name" value="Ribosome recycling factor, RRF"/>
    <property type="match status" value="1"/>
</dbReference>
<gene>
    <name evidence="5" type="ORF">A3I86_00360</name>
</gene>
<evidence type="ECO:0000256" key="1">
    <source>
        <dbReference type="ARBA" id="ARBA00005912"/>
    </source>
</evidence>
<organism evidence="5 6">
    <name type="scientific">Candidatus Zambryskibacteria bacterium RIFCSPLOWO2_02_FULL_39_14</name>
    <dbReference type="NCBI Taxonomy" id="1802769"/>
    <lineage>
        <taxon>Bacteria</taxon>
        <taxon>Candidatus Zambryskiibacteriota</taxon>
    </lineage>
</organism>
<evidence type="ECO:0000256" key="2">
    <source>
        <dbReference type="ARBA" id="ARBA00022917"/>
    </source>
</evidence>
<dbReference type="Gene3D" id="1.10.132.20">
    <property type="entry name" value="Ribosome-recycling factor"/>
    <property type="match status" value="1"/>
</dbReference>